<evidence type="ECO:0000256" key="2">
    <source>
        <dbReference type="ARBA" id="ARBA00004389"/>
    </source>
</evidence>
<evidence type="ECO:0000256" key="7">
    <source>
        <dbReference type="ARBA" id="ARBA00022827"/>
    </source>
</evidence>
<evidence type="ECO:0000256" key="5">
    <source>
        <dbReference type="ARBA" id="ARBA00022692"/>
    </source>
</evidence>
<evidence type="ECO:0000313" key="13">
    <source>
        <dbReference type="EMBL" id="MCR9015808.1"/>
    </source>
</evidence>
<comment type="caution">
    <text evidence="13">The sequence shown here is derived from an EMBL/GenBank/DDBJ whole genome shotgun (WGS) entry which is preliminary data.</text>
</comment>
<organism evidence="13 14">
    <name type="scientific">Aquiflexum gelatinilyticum</name>
    <dbReference type="NCBI Taxonomy" id="2961943"/>
    <lineage>
        <taxon>Bacteria</taxon>
        <taxon>Pseudomonadati</taxon>
        <taxon>Bacteroidota</taxon>
        <taxon>Cytophagia</taxon>
        <taxon>Cytophagales</taxon>
        <taxon>Cyclobacteriaceae</taxon>
        <taxon>Aquiflexum</taxon>
    </lineage>
</organism>
<evidence type="ECO:0000256" key="4">
    <source>
        <dbReference type="ARBA" id="ARBA00022630"/>
    </source>
</evidence>
<accession>A0A9X2P7M4</accession>
<keyword evidence="14" id="KW-1185">Reference proteome</keyword>
<keyword evidence="9" id="KW-1133">Transmembrane helix</keyword>
<dbReference type="EMBL" id="JANSUY010000010">
    <property type="protein sequence ID" value="MCR9015808.1"/>
    <property type="molecule type" value="Genomic_DNA"/>
</dbReference>
<dbReference type="PANTHER" id="PTHR23023">
    <property type="entry name" value="DIMETHYLANILINE MONOOXYGENASE"/>
    <property type="match status" value="1"/>
</dbReference>
<dbReference type="Gene3D" id="3.50.50.60">
    <property type="entry name" value="FAD/NAD(P)-binding domain"/>
    <property type="match status" value="1"/>
</dbReference>
<dbReference type="RefSeq" id="WP_258423670.1">
    <property type="nucleotide sequence ID" value="NZ_JANSUY010000010.1"/>
</dbReference>
<dbReference type="GO" id="GO:0004499">
    <property type="term" value="F:N,N-dimethylaniline monooxygenase activity"/>
    <property type="evidence" value="ECO:0007669"/>
    <property type="project" value="InterPro"/>
</dbReference>
<dbReference type="Pfam" id="PF00743">
    <property type="entry name" value="FMO-like"/>
    <property type="match status" value="1"/>
</dbReference>
<comment type="cofactor">
    <cofactor evidence="1">
        <name>FAD</name>
        <dbReference type="ChEBI" id="CHEBI:57692"/>
    </cofactor>
</comment>
<dbReference type="SUPFAM" id="SSF51905">
    <property type="entry name" value="FAD/NAD(P)-binding domain"/>
    <property type="match status" value="2"/>
</dbReference>
<keyword evidence="11" id="KW-0503">Monooxygenase</keyword>
<dbReference type="PIRSF" id="PIRSF000332">
    <property type="entry name" value="FMO"/>
    <property type="match status" value="1"/>
</dbReference>
<dbReference type="FunFam" id="3.50.50.60:FF:000159">
    <property type="entry name" value="Dimethylaniline monooxygenase [N-oxide-forming]"/>
    <property type="match status" value="1"/>
</dbReference>
<protein>
    <submittedName>
        <fullName evidence="13">NAD(P)-binding domain-containing protein</fullName>
    </submittedName>
</protein>
<evidence type="ECO:0000256" key="10">
    <source>
        <dbReference type="ARBA" id="ARBA00023002"/>
    </source>
</evidence>
<keyword evidence="4" id="KW-0285">Flavoprotein</keyword>
<dbReference type="InterPro" id="IPR050346">
    <property type="entry name" value="FMO-like"/>
</dbReference>
<gene>
    <name evidence="13" type="ORF">NU887_12235</name>
</gene>
<keyword evidence="5" id="KW-0812">Transmembrane</keyword>
<dbReference type="InterPro" id="IPR000960">
    <property type="entry name" value="Flavin_mOase"/>
</dbReference>
<keyword evidence="10" id="KW-0560">Oxidoreductase</keyword>
<dbReference type="GO" id="GO:0050661">
    <property type="term" value="F:NADP binding"/>
    <property type="evidence" value="ECO:0007669"/>
    <property type="project" value="InterPro"/>
</dbReference>
<comment type="similarity">
    <text evidence="3">Belongs to the FMO family.</text>
</comment>
<dbReference type="AlphaFoldDB" id="A0A9X2P7M4"/>
<keyword evidence="8" id="KW-0521">NADP</keyword>
<comment type="subcellular location">
    <subcellularLocation>
        <location evidence="2">Endoplasmic reticulum membrane</location>
        <topology evidence="2">Single-pass membrane protein</topology>
    </subcellularLocation>
</comment>
<dbReference type="InterPro" id="IPR036188">
    <property type="entry name" value="FAD/NAD-bd_sf"/>
</dbReference>
<evidence type="ECO:0000256" key="1">
    <source>
        <dbReference type="ARBA" id="ARBA00001974"/>
    </source>
</evidence>
<sequence>MFKKVAVIGAGPSGITALKNLLDQGIPAVGFDRNSEVGGNWVYSENESHSSVFETTHIISSKTLSQYSDFTFDDFDPTVSDYPSHDELRGYFQAYANHFGLIKHIRFNTMVIHCEWLGQEKWEITTETDGIKKAEEFSDLVVCNGHHWNPRWPNYPGEFTGEFLHSHSFKKAEPFKDKRVLVIGGGNSACDVAVETSRVSKMTAISWRRGYRIIPKFFFGQPSDKIGERSAWIPLKIRSFFFDILLKIMVGDNHLYGLRKVENKFGETHPTINDELLYKIRHGKVKPRPDIKRLEGKKVIFEDGTEEEYDTIIACTGYYLSHPFFDKKLIDYSSGPVPLYLKMFHPEFRNLYFVGMFQPLGCIWPGAELQAKIMAREIAGKWVRPSNIKDLCEKEVSQPHYKQIDTPRHTITVDFHVFKKQLLKYLPKDYVSKEKIETGQQPIAVPSNS</sequence>
<dbReference type="PRINTS" id="PR00370">
    <property type="entry name" value="FMOXYGENASE"/>
</dbReference>
<evidence type="ECO:0000256" key="3">
    <source>
        <dbReference type="ARBA" id="ARBA00009183"/>
    </source>
</evidence>
<dbReference type="InterPro" id="IPR020946">
    <property type="entry name" value="Flavin_mOase-like"/>
</dbReference>
<proteinExistence type="inferred from homology"/>
<evidence type="ECO:0000256" key="6">
    <source>
        <dbReference type="ARBA" id="ARBA00022824"/>
    </source>
</evidence>
<evidence type="ECO:0000256" key="12">
    <source>
        <dbReference type="ARBA" id="ARBA00023136"/>
    </source>
</evidence>
<dbReference type="Proteomes" id="UP001142175">
    <property type="component" value="Unassembled WGS sequence"/>
</dbReference>
<keyword evidence="7" id="KW-0274">FAD</keyword>
<dbReference type="GO" id="GO:0050660">
    <property type="term" value="F:flavin adenine dinucleotide binding"/>
    <property type="evidence" value="ECO:0007669"/>
    <property type="project" value="InterPro"/>
</dbReference>
<name>A0A9X2P7M4_9BACT</name>
<evidence type="ECO:0000313" key="14">
    <source>
        <dbReference type="Proteomes" id="UP001142175"/>
    </source>
</evidence>
<evidence type="ECO:0000256" key="11">
    <source>
        <dbReference type="ARBA" id="ARBA00023033"/>
    </source>
</evidence>
<reference evidence="13" key="1">
    <citation type="submission" date="2022-08" db="EMBL/GenBank/DDBJ databases">
        <authorList>
            <person name="Zhang D."/>
        </authorList>
    </citation>
    <scope>NUCLEOTIDE SEQUENCE</scope>
    <source>
        <strain evidence="13">XJ19-11</strain>
    </source>
</reference>
<keyword evidence="12" id="KW-0472">Membrane</keyword>
<evidence type="ECO:0000256" key="9">
    <source>
        <dbReference type="ARBA" id="ARBA00022989"/>
    </source>
</evidence>
<keyword evidence="6" id="KW-0256">Endoplasmic reticulum</keyword>
<evidence type="ECO:0000256" key="8">
    <source>
        <dbReference type="ARBA" id="ARBA00022857"/>
    </source>
</evidence>